<keyword evidence="1" id="KW-1133">Transmembrane helix</keyword>
<evidence type="ECO:0000256" key="1">
    <source>
        <dbReference type="SAM" id="Phobius"/>
    </source>
</evidence>
<comment type="caution">
    <text evidence="2">The sequence shown here is derived from an EMBL/GenBank/DDBJ whole genome shotgun (WGS) entry which is preliminary data.</text>
</comment>
<evidence type="ECO:0000313" key="2">
    <source>
        <dbReference type="EMBL" id="GAG86291.1"/>
    </source>
</evidence>
<accession>X1CPU8</accession>
<dbReference type="AlphaFoldDB" id="X1CPU8"/>
<name>X1CPU8_9ZZZZ</name>
<feature type="non-terminal residue" evidence="2">
    <location>
        <position position="1"/>
    </location>
</feature>
<dbReference type="EMBL" id="BART01010190">
    <property type="protein sequence ID" value="GAG86291.1"/>
    <property type="molecule type" value="Genomic_DNA"/>
</dbReference>
<protein>
    <submittedName>
        <fullName evidence="2">Uncharacterized protein</fullName>
    </submittedName>
</protein>
<keyword evidence="1" id="KW-0812">Transmembrane</keyword>
<keyword evidence="1" id="KW-0472">Membrane</keyword>
<feature type="transmembrane region" description="Helical" evidence="1">
    <location>
        <begin position="21"/>
        <end position="40"/>
    </location>
</feature>
<organism evidence="2">
    <name type="scientific">marine sediment metagenome</name>
    <dbReference type="NCBI Taxonomy" id="412755"/>
    <lineage>
        <taxon>unclassified sequences</taxon>
        <taxon>metagenomes</taxon>
        <taxon>ecological metagenomes</taxon>
    </lineage>
</organism>
<reference evidence="2" key="1">
    <citation type="journal article" date="2014" name="Front. Microbiol.">
        <title>High frequency of phylogenetically diverse reductive dehalogenase-homologous genes in deep subseafloor sedimentary metagenomes.</title>
        <authorList>
            <person name="Kawai M."/>
            <person name="Futagami T."/>
            <person name="Toyoda A."/>
            <person name="Takaki Y."/>
            <person name="Nishi S."/>
            <person name="Hori S."/>
            <person name="Arai W."/>
            <person name="Tsubouchi T."/>
            <person name="Morono Y."/>
            <person name="Uchiyama I."/>
            <person name="Ito T."/>
            <person name="Fujiyama A."/>
            <person name="Inagaki F."/>
            <person name="Takami H."/>
        </authorList>
    </citation>
    <scope>NUCLEOTIDE SEQUENCE</scope>
    <source>
        <strain evidence="2">Expedition CK06-06</strain>
    </source>
</reference>
<sequence length="41" mass="4553">QGAIKYREKVEQLVPAMRDNVLVVLLTQVLLGIGYILSVVL</sequence>
<proteinExistence type="predicted"/>
<gene>
    <name evidence="2" type="ORF">S01H4_22288</name>
</gene>